<dbReference type="EMBL" id="JAVFWL010000006">
    <property type="protein sequence ID" value="KAK6762905.1"/>
    <property type="molecule type" value="Genomic_DNA"/>
</dbReference>
<dbReference type="Proteomes" id="UP001303046">
    <property type="component" value="Unassembled WGS sequence"/>
</dbReference>
<feature type="region of interest" description="Disordered" evidence="1">
    <location>
        <begin position="82"/>
        <end position="131"/>
    </location>
</feature>
<reference evidence="2 3" key="1">
    <citation type="submission" date="2023-08" db="EMBL/GenBank/DDBJ databases">
        <title>A Necator americanus chromosomal reference genome.</title>
        <authorList>
            <person name="Ilik V."/>
            <person name="Petrzelkova K.J."/>
            <person name="Pardy F."/>
            <person name="Fuh T."/>
            <person name="Niatou-Singa F.S."/>
            <person name="Gouil Q."/>
            <person name="Baker L."/>
            <person name="Ritchie M.E."/>
            <person name="Jex A.R."/>
            <person name="Gazzola D."/>
            <person name="Li H."/>
            <person name="Toshio Fujiwara R."/>
            <person name="Zhan B."/>
            <person name="Aroian R.V."/>
            <person name="Pafco B."/>
            <person name="Schwarz E.M."/>
        </authorList>
    </citation>
    <scope>NUCLEOTIDE SEQUENCE [LARGE SCALE GENOMIC DNA]</scope>
    <source>
        <strain evidence="2 3">Aroian</strain>
        <tissue evidence="2">Whole animal</tissue>
    </source>
</reference>
<protein>
    <recommendedName>
        <fullName evidence="4">SNF2 N-terminal domain-containing protein</fullName>
    </recommendedName>
</protein>
<keyword evidence="3" id="KW-1185">Reference proteome</keyword>
<feature type="compositionally biased region" description="Polar residues" evidence="1">
    <location>
        <begin position="1"/>
        <end position="14"/>
    </location>
</feature>
<name>A0ABR1EJP6_NECAM</name>
<feature type="region of interest" description="Disordered" evidence="1">
    <location>
        <begin position="154"/>
        <end position="180"/>
    </location>
</feature>
<feature type="region of interest" description="Disordered" evidence="1">
    <location>
        <begin position="1"/>
        <end position="34"/>
    </location>
</feature>
<evidence type="ECO:0000256" key="1">
    <source>
        <dbReference type="SAM" id="MobiDB-lite"/>
    </source>
</evidence>
<evidence type="ECO:0008006" key="4">
    <source>
        <dbReference type="Google" id="ProtNLM"/>
    </source>
</evidence>
<proteinExistence type="predicted"/>
<comment type="caution">
    <text evidence="2">The sequence shown here is derived from an EMBL/GenBank/DDBJ whole genome shotgun (WGS) entry which is preliminary data.</text>
</comment>
<evidence type="ECO:0000313" key="3">
    <source>
        <dbReference type="Proteomes" id="UP001303046"/>
    </source>
</evidence>
<evidence type="ECO:0000313" key="2">
    <source>
        <dbReference type="EMBL" id="KAK6762905.1"/>
    </source>
</evidence>
<organism evidence="2 3">
    <name type="scientific">Necator americanus</name>
    <name type="common">Human hookworm</name>
    <dbReference type="NCBI Taxonomy" id="51031"/>
    <lineage>
        <taxon>Eukaryota</taxon>
        <taxon>Metazoa</taxon>
        <taxon>Ecdysozoa</taxon>
        <taxon>Nematoda</taxon>
        <taxon>Chromadorea</taxon>
        <taxon>Rhabditida</taxon>
        <taxon>Rhabditina</taxon>
        <taxon>Rhabditomorpha</taxon>
        <taxon>Strongyloidea</taxon>
        <taxon>Ancylostomatidae</taxon>
        <taxon>Bunostominae</taxon>
        <taxon>Necator</taxon>
    </lineage>
</organism>
<sequence>MSTSQPALSSSPDFTTKDMDCSTPSPNFRRDPADVQTSVAATVDTTVFFSDDNPVRLTASMENLSIIPTASQVSSACATTPGEVDVESSCSSGSSPPPTKRVKRTFRSGFATPSGSFSSPPPGPSKPWAAASLSHDDTSWASFSEASLAFGSSSQSFCNEDPSSSKGYSRGRGRGPARRLAQLEQSPVRDEEFIPRPVRIPSETPIGFHHYLKNLHPWAKFVNPRPEVLAGSHSDVDVESVEKTPSGRHDTVTLPPIGDRIRPVLYQVVSTGWGSGVILEAEDFFTVGPDRRNLYCIMLDQHAINVVSSCRGFDKSMVSVKDYVTVPLFARTTALENNLGYFFRAARFVFASPDTLQEPVYGLVLGLVRRRNRVTHLRAVFEGAPDVVSLTPTICDFRLDEAREDQLLSARKQYNVFSAMRFSEPPASEHARRQLCHLVRWFLPMHPEEAIVVVDISGWHNRSVERLTHEHGPPINESVFLDVAVRLTNASAAANPVDEHISRMRLIDNFARGSVALAIMDRVYGSAPLGCLNHGEEGPVAPIAQGTVVTIHGRDVILFTEQREAIALGVGGIPITAIQAAFGTGKTVVGAIIAARWAVSPVRASSNNCTNDCLARTESCLDSSNGDATDPQCYGFALLREENDIATVYRDNRALSYRGHRPFFSVIKAT</sequence>
<gene>
    <name evidence="2" type="primary">Necator_chrX.g23728</name>
    <name evidence="2" type="ORF">RB195_023564</name>
</gene>
<accession>A0ABR1EJP6</accession>
<feature type="compositionally biased region" description="Low complexity" evidence="1">
    <location>
        <begin position="108"/>
        <end position="118"/>
    </location>
</feature>